<evidence type="ECO:0000256" key="2">
    <source>
        <dbReference type="ARBA" id="ARBA00022801"/>
    </source>
</evidence>
<dbReference type="InterPro" id="IPR011042">
    <property type="entry name" value="6-blade_b-propeller_TolB-like"/>
</dbReference>
<comment type="caution">
    <text evidence="4">The sequence shown here is derived from an EMBL/GenBank/DDBJ whole genome shotgun (WGS) entry which is preliminary data.</text>
</comment>
<dbReference type="Proteomes" id="UP001595690">
    <property type="component" value="Unassembled WGS sequence"/>
</dbReference>
<gene>
    <name evidence="4" type="ORF">ACFOWZ_27710</name>
</gene>
<accession>A0ABV8BZW6</accession>
<dbReference type="Gene3D" id="2.120.10.30">
    <property type="entry name" value="TolB, C-terminal domain"/>
    <property type="match status" value="1"/>
</dbReference>
<proteinExistence type="inferred from homology"/>
<sequence>MPVREALEVLVEDPGFTELIDSRYGLERLGGGATWSEGPLWLPGEDAVIWSDIPGNRILRWSAATAEVTVDRTDVEFTNGRTLDRQGRVVTCSHGRRAVERTEPDGTTTVLVDRFGSARFNSPNDVVVASDDAIWFTDPPYGIILPQEGHPGEREYGAHHVFRFVPGTGELTAVVVDVEEPNGLAFSPDERRLYVSDTSAALRTDGGGQHCIRVYDVSSDWECRDGRVFAEVEPGVADGFRVDEHGNVWTSSGDSVQVYAPDGTRLGKIPVPEKVGNVCFGGPDGDELFIAASTSLYRVRTRTRGATATR</sequence>
<dbReference type="InterPro" id="IPR005511">
    <property type="entry name" value="SMP-30"/>
</dbReference>
<dbReference type="InterPro" id="IPR013658">
    <property type="entry name" value="SGL"/>
</dbReference>
<reference evidence="5" key="1">
    <citation type="journal article" date="2019" name="Int. J. Syst. Evol. Microbiol.">
        <title>The Global Catalogue of Microorganisms (GCM) 10K type strain sequencing project: providing services to taxonomists for standard genome sequencing and annotation.</title>
        <authorList>
            <consortium name="The Broad Institute Genomics Platform"/>
            <consortium name="The Broad Institute Genome Sequencing Center for Infectious Disease"/>
            <person name="Wu L."/>
            <person name="Ma J."/>
        </authorList>
    </citation>
    <scope>NUCLEOTIDE SEQUENCE [LARGE SCALE GENOMIC DNA]</scope>
    <source>
        <strain evidence="5">CGMCC 4.7405</strain>
    </source>
</reference>
<keyword evidence="2" id="KW-0378">Hydrolase</keyword>
<evidence type="ECO:0000313" key="5">
    <source>
        <dbReference type="Proteomes" id="UP001595690"/>
    </source>
</evidence>
<name>A0ABV8BZW6_9PSEU</name>
<evidence type="ECO:0000259" key="3">
    <source>
        <dbReference type="Pfam" id="PF08450"/>
    </source>
</evidence>
<comment type="similarity">
    <text evidence="1">Belongs to the SMP-30/CGR1 family.</text>
</comment>
<dbReference type="InterPro" id="IPR051262">
    <property type="entry name" value="SMP-30/CGR1_Lactonase"/>
</dbReference>
<feature type="domain" description="SMP-30/Gluconolactonase/LRE-like region" evidence="3">
    <location>
        <begin position="35"/>
        <end position="293"/>
    </location>
</feature>
<keyword evidence="5" id="KW-1185">Reference proteome</keyword>
<evidence type="ECO:0000313" key="4">
    <source>
        <dbReference type="EMBL" id="MFC3895283.1"/>
    </source>
</evidence>
<dbReference type="EMBL" id="JBHRZI010000023">
    <property type="protein sequence ID" value="MFC3895283.1"/>
    <property type="molecule type" value="Genomic_DNA"/>
</dbReference>
<protein>
    <submittedName>
        <fullName evidence="4">SMP-30/gluconolactonase/LRE family protein</fullName>
    </submittedName>
</protein>
<dbReference type="Pfam" id="PF08450">
    <property type="entry name" value="SGL"/>
    <property type="match status" value="1"/>
</dbReference>
<organism evidence="4 5">
    <name type="scientific">Lentzea rhizosphaerae</name>
    <dbReference type="NCBI Taxonomy" id="2041025"/>
    <lineage>
        <taxon>Bacteria</taxon>
        <taxon>Bacillati</taxon>
        <taxon>Actinomycetota</taxon>
        <taxon>Actinomycetes</taxon>
        <taxon>Pseudonocardiales</taxon>
        <taxon>Pseudonocardiaceae</taxon>
        <taxon>Lentzea</taxon>
    </lineage>
</organism>
<dbReference type="PRINTS" id="PR01790">
    <property type="entry name" value="SMP30FAMILY"/>
</dbReference>
<dbReference type="PANTHER" id="PTHR47572:SF4">
    <property type="entry name" value="LACTONASE DRP35"/>
    <property type="match status" value="1"/>
</dbReference>
<dbReference type="SUPFAM" id="SSF63829">
    <property type="entry name" value="Calcium-dependent phosphotriesterase"/>
    <property type="match status" value="1"/>
</dbReference>
<evidence type="ECO:0000256" key="1">
    <source>
        <dbReference type="ARBA" id="ARBA00008853"/>
    </source>
</evidence>
<dbReference type="PANTHER" id="PTHR47572">
    <property type="entry name" value="LIPOPROTEIN-RELATED"/>
    <property type="match status" value="1"/>
</dbReference>